<feature type="compositionally biased region" description="Basic and acidic residues" evidence="1">
    <location>
        <begin position="24"/>
        <end position="37"/>
    </location>
</feature>
<evidence type="ECO:0000313" key="2">
    <source>
        <dbReference type="EMBL" id="AUN97452.1"/>
    </source>
</evidence>
<gene>
    <name evidence="2" type="ORF">C0V70_04875</name>
</gene>
<dbReference type="RefSeq" id="WP_102242747.1">
    <property type="nucleotide sequence ID" value="NZ_CP025704.1"/>
</dbReference>
<sequence>MDIIEEIKCISERLETWYKNIGRTPEEKRNAQDHTMTEEEMLDQASLESFPASDPPGYHSKSTKDKKSHCH</sequence>
<dbReference type="AlphaFoldDB" id="A0A2K9NPM7"/>
<evidence type="ECO:0000256" key="1">
    <source>
        <dbReference type="SAM" id="MobiDB-lite"/>
    </source>
</evidence>
<proteinExistence type="predicted"/>
<reference evidence="2 3" key="1">
    <citation type="submission" date="2018-01" db="EMBL/GenBank/DDBJ databases">
        <title>Complete genome sequence of Bacteriovorax stolpii DSM12778.</title>
        <authorList>
            <person name="Tang B."/>
            <person name="Chang J."/>
        </authorList>
    </citation>
    <scope>NUCLEOTIDE SEQUENCE [LARGE SCALE GENOMIC DNA]</scope>
    <source>
        <strain evidence="2 3">DSM 12778</strain>
    </source>
</reference>
<keyword evidence="3" id="KW-1185">Reference proteome</keyword>
<accession>A0A2K9NPM7</accession>
<protein>
    <submittedName>
        <fullName evidence="2">Uncharacterized protein</fullName>
    </submittedName>
</protein>
<name>A0A2K9NPM7_BACTC</name>
<organism evidence="2 3">
    <name type="scientific">Bacteriovorax stolpii</name>
    <name type="common">Bdellovibrio stolpii</name>
    <dbReference type="NCBI Taxonomy" id="960"/>
    <lineage>
        <taxon>Bacteria</taxon>
        <taxon>Pseudomonadati</taxon>
        <taxon>Bdellovibrionota</taxon>
        <taxon>Bacteriovoracia</taxon>
        <taxon>Bacteriovoracales</taxon>
        <taxon>Bacteriovoracaceae</taxon>
        <taxon>Bacteriovorax</taxon>
    </lineage>
</organism>
<feature type="region of interest" description="Disordered" evidence="1">
    <location>
        <begin position="23"/>
        <end position="71"/>
    </location>
</feature>
<dbReference type="Proteomes" id="UP000235584">
    <property type="component" value="Chromosome"/>
</dbReference>
<dbReference type="EMBL" id="CP025704">
    <property type="protein sequence ID" value="AUN97452.1"/>
    <property type="molecule type" value="Genomic_DNA"/>
</dbReference>
<dbReference type="KEGG" id="bsto:C0V70_04875"/>
<evidence type="ECO:0000313" key="3">
    <source>
        <dbReference type="Proteomes" id="UP000235584"/>
    </source>
</evidence>